<dbReference type="InterPro" id="IPR001584">
    <property type="entry name" value="Integrase_cat-core"/>
</dbReference>
<dbReference type="SUPFAM" id="SSF53098">
    <property type="entry name" value="Ribonuclease H-like"/>
    <property type="match status" value="1"/>
</dbReference>
<dbReference type="InterPro" id="IPR048020">
    <property type="entry name" value="Transpos_IS3"/>
</dbReference>
<evidence type="ECO:0000313" key="4">
    <source>
        <dbReference type="Proteomes" id="UP001056619"/>
    </source>
</evidence>
<dbReference type="SUPFAM" id="SSF46689">
    <property type="entry name" value="Homeodomain-like"/>
    <property type="match status" value="1"/>
</dbReference>
<name>A0ABY4U7U0_9SPHN</name>
<feature type="coiled-coil region" evidence="1">
    <location>
        <begin position="49"/>
        <end position="76"/>
    </location>
</feature>
<dbReference type="InterPro" id="IPR025948">
    <property type="entry name" value="HTH-like_dom"/>
</dbReference>
<gene>
    <name evidence="3" type="ORF">NCF85_08145</name>
</gene>
<dbReference type="RefSeq" id="WP_222829092.1">
    <property type="nucleotide sequence ID" value="NZ_CP098494.1"/>
</dbReference>
<dbReference type="PANTHER" id="PTHR47515:SF1">
    <property type="entry name" value="BLR2054 PROTEIN"/>
    <property type="match status" value="1"/>
</dbReference>
<dbReference type="InterPro" id="IPR009057">
    <property type="entry name" value="Homeodomain-like_sf"/>
</dbReference>
<accession>A0ABY4U7U0</accession>
<dbReference type="PROSITE" id="PS50994">
    <property type="entry name" value="INTEGRASE"/>
    <property type="match status" value="1"/>
</dbReference>
<keyword evidence="4" id="KW-1185">Reference proteome</keyword>
<dbReference type="Pfam" id="PF13683">
    <property type="entry name" value="rve_3"/>
    <property type="match status" value="1"/>
</dbReference>
<dbReference type="Pfam" id="PF01527">
    <property type="entry name" value="HTH_Tnp_1"/>
    <property type="match status" value="1"/>
</dbReference>
<protein>
    <submittedName>
        <fullName evidence="3">IS3 family transposase</fullName>
    </submittedName>
</protein>
<dbReference type="PANTHER" id="PTHR47515">
    <property type="entry name" value="LOW CALCIUM RESPONSE LOCUS PROTEIN T"/>
    <property type="match status" value="1"/>
</dbReference>
<evidence type="ECO:0000259" key="2">
    <source>
        <dbReference type="PROSITE" id="PS50994"/>
    </source>
</evidence>
<dbReference type="Proteomes" id="UP001056619">
    <property type="component" value="Chromosome"/>
</dbReference>
<evidence type="ECO:0000256" key="1">
    <source>
        <dbReference type="SAM" id="Coils"/>
    </source>
</evidence>
<feature type="domain" description="Integrase catalytic" evidence="2">
    <location>
        <begin position="194"/>
        <end position="359"/>
    </location>
</feature>
<reference evidence="3 4" key="1">
    <citation type="submission" date="2022-06" db="EMBL/GenBank/DDBJ databases">
        <authorList>
            <person name="Liu G."/>
        </authorList>
    </citation>
    <scope>NUCLEOTIDE SEQUENCE [LARGE SCALE GENOMIC DNA]</scope>
    <source>
        <strain evidence="3 4">E4</strain>
    </source>
</reference>
<dbReference type="EMBL" id="CP098494">
    <property type="protein sequence ID" value="USA60095.1"/>
    <property type="molecule type" value="Genomic_DNA"/>
</dbReference>
<evidence type="ECO:0000313" key="3">
    <source>
        <dbReference type="EMBL" id="USA60095.1"/>
    </source>
</evidence>
<dbReference type="Pfam" id="PF13276">
    <property type="entry name" value="HTH_21"/>
    <property type="match status" value="1"/>
</dbReference>
<dbReference type="InterPro" id="IPR012337">
    <property type="entry name" value="RNaseH-like_sf"/>
</dbReference>
<dbReference type="InterPro" id="IPR002514">
    <property type="entry name" value="Transposase_8"/>
</dbReference>
<proteinExistence type="predicted"/>
<organism evidence="3 4">
    <name type="scientific">Qipengyuania citrea</name>
    <dbReference type="NCBI Taxonomy" id="225971"/>
    <lineage>
        <taxon>Bacteria</taxon>
        <taxon>Pseudomonadati</taxon>
        <taxon>Pseudomonadota</taxon>
        <taxon>Alphaproteobacteria</taxon>
        <taxon>Sphingomonadales</taxon>
        <taxon>Erythrobacteraceae</taxon>
        <taxon>Qipengyuania</taxon>
    </lineage>
</organism>
<dbReference type="Gene3D" id="3.30.420.10">
    <property type="entry name" value="Ribonuclease H-like superfamily/Ribonuclease H"/>
    <property type="match status" value="1"/>
</dbReference>
<keyword evidence="1" id="KW-0175">Coiled coil</keyword>
<dbReference type="NCBIfam" id="NF033516">
    <property type="entry name" value="transpos_IS3"/>
    <property type="match status" value="1"/>
</dbReference>
<sequence>MKRKRFSEEQIIGVLKEAEAGAKTADLARRHGVSEATIYNWKAKYGGLEVSEARRLRELESENAKLKRLLADAMLDQAALKDLLGKKVVTPAAKREAVAHLQACHGMSERRACRVIDADRKSVRYRSIRDDDGALREKLRELANQRRRFGYRRLHILLRREGVMINRKKTQRLYKEEGLAVRRRRSRKRAVGNRAPAPVLALPNQRWSLDFVHDQMASGRRFRVLNVVDDVTRECLAAVPDTSISGHRVVRELTQLIAQRGKPGMIVSDNGTELTSNAVLAWCGQIGVEWHYIAPGKPMQNGYVESFNGRMRDELLNETLFMSLAHARVEIAAWIEDYNRERPHSSLGYATPAAFAAELDKQWPASLRPTGSATQPIASTALMRKTTARL</sequence>
<dbReference type="InterPro" id="IPR036397">
    <property type="entry name" value="RNaseH_sf"/>
</dbReference>